<dbReference type="InterPro" id="IPR024884">
    <property type="entry name" value="NAPE-PLD"/>
</dbReference>
<reference evidence="2" key="1">
    <citation type="submission" date="2018-06" db="EMBL/GenBank/DDBJ databases">
        <authorList>
            <person name="Zhirakovskaya E."/>
        </authorList>
    </citation>
    <scope>NUCLEOTIDE SEQUENCE</scope>
</reference>
<evidence type="ECO:0000259" key="1">
    <source>
        <dbReference type="SMART" id="SM00849"/>
    </source>
</evidence>
<dbReference type="Gene3D" id="3.60.15.10">
    <property type="entry name" value="Ribonuclease Z/Hydroxyacylglutathione hydrolase-like"/>
    <property type="match status" value="1"/>
</dbReference>
<dbReference type="InterPro" id="IPR001279">
    <property type="entry name" value="Metallo-B-lactamas"/>
</dbReference>
<dbReference type="PANTHER" id="PTHR15032">
    <property type="entry name" value="N-ACYL-PHOSPHATIDYLETHANOLAMINE-HYDROLYZING PHOSPHOLIPASE D"/>
    <property type="match status" value="1"/>
</dbReference>
<dbReference type="PIRSF" id="PIRSF038896">
    <property type="entry name" value="NAPE-PLD"/>
    <property type="match status" value="1"/>
</dbReference>
<dbReference type="SMART" id="SM00849">
    <property type="entry name" value="Lactamase_B"/>
    <property type="match status" value="1"/>
</dbReference>
<dbReference type="EMBL" id="UOEC01000121">
    <property type="protein sequence ID" value="VAV94812.1"/>
    <property type="molecule type" value="Genomic_DNA"/>
</dbReference>
<dbReference type="InterPro" id="IPR036866">
    <property type="entry name" value="RibonucZ/Hydroxyglut_hydro"/>
</dbReference>
<feature type="domain" description="Metallo-beta-lactamase" evidence="1">
    <location>
        <begin position="76"/>
        <end position="275"/>
    </location>
</feature>
<dbReference type="SUPFAM" id="SSF56281">
    <property type="entry name" value="Metallo-hydrolase/oxidoreductase"/>
    <property type="match status" value="1"/>
</dbReference>
<proteinExistence type="predicted"/>
<sequence>MAKKIINPYYQGPVSDHFDGTRFFLPEQIGPTGITRLLKWQIFGKKDKWPKQVKNGRHPQPPQRHHEENFSVTMIGHATVLIQICGLNILTDPFFSQRTSPVSFAGPKRTRPPGIALKDLPPIDFVLLSHNHYDHLDLAALAELHNRFEPVIITPLGNGAIVAKTGRDHQIAEADWGDTILLNDDLKVTLTPARHWSKRTFKDRNMALWCAFVLQTPLGPIYFAGDTGYGNGDHFHAIKDQFGPPRLSFLPIGAYEPRWFMKPQHMNPNDAVKAHLDLETNQSVAIHHGTIQLTDEAIDEPAKALAIALENNAVDPERFHMLECGQSRTYQ</sequence>
<accession>A0A3B0RTG1</accession>
<evidence type="ECO:0000313" key="2">
    <source>
        <dbReference type="EMBL" id="VAV94812.1"/>
    </source>
</evidence>
<protein>
    <submittedName>
        <fullName evidence="2">Bll0480 protein</fullName>
    </submittedName>
</protein>
<dbReference type="PANTHER" id="PTHR15032:SF4">
    <property type="entry name" value="N-ACYL-PHOSPHATIDYLETHANOLAMINE-HYDROLYZING PHOSPHOLIPASE D"/>
    <property type="match status" value="1"/>
</dbReference>
<gene>
    <name evidence="2" type="ORF">MNBD_ALPHA08-1279</name>
</gene>
<dbReference type="GO" id="GO:0005737">
    <property type="term" value="C:cytoplasm"/>
    <property type="evidence" value="ECO:0007669"/>
    <property type="project" value="TreeGrafter"/>
</dbReference>
<dbReference type="AlphaFoldDB" id="A0A3B0RTG1"/>
<dbReference type="GO" id="GO:0070290">
    <property type="term" value="F:N-acylphosphatidylethanolamine-specific phospholipase D activity"/>
    <property type="evidence" value="ECO:0007669"/>
    <property type="project" value="InterPro"/>
</dbReference>
<dbReference type="Pfam" id="PF12706">
    <property type="entry name" value="Lactamase_B_2"/>
    <property type="match status" value="1"/>
</dbReference>
<dbReference type="GO" id="GO:0008270">
    <property type="term" value="F:zinc ion binding"/>
    <property type="evidence" value="ECO:0007669"/>
    <property type="project" value="InterPro"/>
</dbReference>
<name>A0A3B0RTG1_9ZZZZ</name>
<organism evidence="2">
    <name type="scientific">hydrothermal vent metagenome</name>
    <dbReference type="NCBI Taxonomy" id="652676"/>
    <lineage>
        <taxon>unclassified sequences</taxon>
        <taxon>metagenomes</taxon>
        <taxon>ecological metagenomes</taxon>
    </lineage>
</organism>